<protein>
    <submittedName>
        <fullName evidence="8">G_PROTEIN_RECEP_F1_2 domain-containing protein</fullName>
    </submittedName>
</protein>
<feature type="transmembrane region" description="Helical" evidence="6">
    <location>
        <begin position="239"/>
        <end position="261"/>
    </location>
</feature>
<evidence type="ECO:0000256" key="2">
    <source>
        <dbReference type="ARBA" id="ARBA00009166"/>
    </source>
</evidence>
<dbReference type="Pfam" id="PF10317">
    <property type="entry name" value="7TM_GPCR_Srd"/>
    <property type="match status" value="1"/>
</dbReference>
<dbReference type="GO" id="GO:0016020">
    <property type="term" value="C:membrane"/>
    <property type="evidence" value="ECO:0007669"/>
    <property type="project" value="UniProtKB-SubCell"/>
</dbReference>
<dbReference type="InterPro" id="IPR050920">
    <property type="entry name" value="Nematode_rcpt-like_delta"/>
</dbReference>
<feature type="transmembrane region" description="Helical" evidence="6">
    <location>
        <begin position="192"/>
        <end position="218"/>
    </location>
</feature>
<dbReference type="Proteomes" id="UP000095282">
    <property type="component" value="Unplaced"/>
</dbReference>
<keyword evidence="4 6" id="KW-1133">Transmembrane helix</keyword>
<feature type="transmembrane region" description="Helical" evidence="6">
    <location>
        <begin position="133"/>
        <end position="153"/>
    </location>
</feature>
<comment type="subcellular location">
    <subcellularLocation>
        <location evidence="1">Membrane</location>
        <topology evidence="1">Multi-pass membrane protein</topology>
    </subcellularLocation>
</comment>
<dbReference type="WBParaSite" id="Csp11.Scaffold629.g11925.t1">
    <property type="protein sequence ID" value="Csp11.Scaffold629.g11925.t1"/>
    <property type="gene ID" value="Csp11.Scaffold629.g11925"/>
</dbReference>
<feature type="transmembrane region" description="Helical" evidence="6">
    <location>
        <begin position="47"/>
        <end position="65"/>
    </location>
</feature>
<evidence type="ECO:0000256" key="6">
    <source>
        <dbReference type="SAM" id="Phobius"/>
    </source>
</evidence>
<dbReference type="PANTHER" id="PTHR22945">
    <property type="entry name" value="SERPENTINE RECEPTOR, CLASS D DELTA"/>
    <property type="match status" value="1"/>
</dbReference>
<dbReference type="PANTHER" id="PTHR22945:SF29">
    <property type="entry name" value="G-PROTEIN COUPLED RECEPTORS FAMILY 1 PROFILE DOMAIN-CONTAINING PROTEIN"/>
    <property type="match status" value="1"/>
</dbReference>
<dbReference type="AlphaFoldDB" id="A0A1I7TUJ2"/>
<keyword evidence="7" id="KW-1185">Reference proteome</keyword>
<evidence type="ECO:0000256" key="1">
    <source>
        <dbReference type="ARBA" id="ARBA00004141"/>
    </source>
</evidence>
<feature type="transmembrane region" description="Helical" evidence="6">
    <location>
        <begin position="12"/>
        <end position="35"/>
    </location>
</feature>
<organism evidence="7 8">
    <name type="scientific">Caenorhabditis tropicalis</name>
    <dbReference type="NCBI Taxonomy" id="1561998"/>
    <lineage>
        <taxon>Eukaryota</taxon>
        <taxon>Metazoa</taxon>
        <taxon>Ecdysozoa</taxon>
        <taxon>Nematoda</taxon>
        <taxon>Chromadorea</taxon>
        <taxon>Rhabditida</taxon>
        <taxon>Rhabditina</taxon>
        <taxon>Rhabditomorpha</taxon>
        <taxon>Rhabditoidea</taxon>
        <taxon>Rhabditidae</taxon>
        <taxon>Peloderinae</taxon>
        <taxon>Caenorhabditis</taxon>
    </lineage>
</organism>
<proteinExistence type="inferred from homology"/>
<comment type="similarity">
    <text evidence="2">Belongs to the nematode receptor-like protein srd family.</text>
</comment>
<evidence type="ECO:0000313" key="7">
    <source>
        <dbReference type="Proteomes" id="UP000095282"/>
    </source>
</evidence>
<dbReference type="eggNOG" id="ENOG502RVIJ">
    <property type="taxonomic scope" value="Eukaryota"/>
</dbReference>
<dbReference type="Gene3D" id="1.20.1070.10">
    <property type="entry name" value="Rhodopsin 7-helix transmembrane proteins"/>
    <property type="match status" value="1"/>
</dbReference>
<feature type="transmembrane region" description="Helical" evidence="6">
    <location>
        <begin position="416"/>
        <end position="439"/>
    </location>
</feature>
<dbReference type="SUPFAM" id="SSF81321">
    <property type="entry name" value="Family A G protein-coupled receptor-like"/>
    <property type="match status" value="1"/>
</dbReference>
<dbReference type="InterPro" id="IPR019421">
    <property type="entry name" value="7TM_GPCR_serpentine_rcpt_Srd"/>
</dbReference>
<evidence type="ECO:0000313" key="8">
    <source>
        <dbReference type="WBParaSite" id="Csp11.Scaffold629.g11925.t1"/>
    </source>
</evidence>
<evidence type="ECO:0000256" key="4">
    <source>
        <dbReference type="ARBA" id="ARBA00022989"/>
    </source>
</evidence>
<sequence>MSLDIELTNDFRLLHLIFGGIGVILNSVLLLIALFETPQPIRLYSTLIINFALTDALACILDIFIEIRVLPYPNEDSMAHIMNGPCKYLGKTTCAIGFSLYLHTLTHSIWSLLISFGYRYLVLFNTIFKRKMIILVIMGFYFPSFLQAITYWSNFVDRSEILPIVRRVHPDYDLSENVGLLTGITDLTTPSVIYGMAHTTLMITPVYISLFIIRWKIVKILTKDQESMSRETKQMHRQLLKVLTLQAILPATSFGTSYLFMGSLSLENVCDTVNCAGGQSVCHQTQIPCDPLVGKCNTTRWCFSPFPCNITVPYCSQKNQEDYKRELDDSKTPFELTRLNNSIVSDAEKELLCKGIKCFGLGQCTVSAVPCVESPDCLRYLPTCDDSPALGGAKRLKRKLHSSDQYKGPLSWTDQLLILLVFLAFGLVFLLVFLFLRCLERCSFIPK</sequence>
<keyword evidence="5 6" id="KW-0472">Membrane</keyword>
<evidence type="ECO:0000256" key="3">
    <source>
        <dbReference type="ARBA" id="ARBA00022692"/>
    </source>
</evidence>
<accession>A0A1I7TUJ2</accession>
<evidence type="ECO:0000256" key="5">
    <source>
        <dbReference type="ARBA" id="ARBA00023136"/>
    </source>
</evidence>
<reference evidence="8" key="1">
    <citation type="submission" date="2016-11" db="UniProtKB">
        <authorList>
            <consortium name="WormBaseParasite"/>
        </authorList>
    </citation>
    <scope>IDENTIFICATION</scope>
</reference>
<name>A0A1I7TUJ2_9PELO</name>
<feature type="transmembrane region" description="Helical" evidence="6">
    <location>
        <begin position="100"/>
        <end position="121"/>
    </location>
</feature>
<keyword evidence="3 6" id="KW-0812">Transmembrane</keyword>